<dbReference type="AlphaFoldDB" id="A0A166C3I2"/>
<dbReference type="EMBL" id="LWMU01000033">
    <property type="protein sequence ID" value="KZX14094.1"/>
    <property type="molecule type" value="Genomic_DNA"/>
</dbReference>
<accession>A0A166C3I2</accession>
<comment type="caution">
    <text evidence="2">The sequence shown here is derived from an EMBL/GenBank/DDBJ whole genome shotgun (WGS) entry which is preliminary data.</text>
</comment>
<sequence length="58" mass="6981">MKMPVNYQVSADNDYSTDENTEYLERTWTLTVTYPHENSQEKRKKIVNNCPKNHFSKR</sequence>
<dbReference type="Proteomes" id="UP000077428">
    <property type="component" value="Unassembled WGS sequence"/>
</dbReference>
<evidence type="ECO:0000313" key="2">
    <source>
        <dbReference type="EMBL" id="KZX14094.1"/>
    </source>
</evidence>
<evidence type="ECO:0000256" key="1">
    <source>
        <dbReference type="SAM" id="MobiDB-lite"/>
    </source>
</evidence>
<name>A0A166C3I2_METOA</name>
<evidence type="ECO:0000313" key="3">
    <source>
        <dbReference type="Proteomes" id="UP000077428"/>
    </source>
</evidence>
<dbReference type="PATRIC" id="fig|66851.6.peg.213"/>
<keyword evidence="3" id="KW-1185">Reference proteome</keyword>
<protein>
    <submittedName>
        <fullName evidence="2">Uncharacterized protein</fullName>
    </submittedName>
</protein>
<reference evidence="3" key="1">
    <citation type="journal article" date="2016" name="Genome Announc.">
        <title>Draft Genome Sequences of Methanobrevibacter curvatus DSM11111, Methanobrevibacter cuticularis DSM11139, Methanobrevibacter filiformis DSM11501, and Methanobrevibacter oralis DSM7256.</title>
        <authorList>
            <person name="Poehlein A."/>
            <person name="Seedorf H."/>
        </authorList>
    </citation>
    <scope>NUCLEOTIDE SEQUENCE [LARGE SCALE GENOMIC DNA]</scope>
    <source>
        <strain evidence="3">DSM 7256 / JCM 30027 / ZR</strain>
    </source>
</reference>
<gene>
    <name evidence="2" type="ORF">MBORA_01720</name>
</gene>
<dbReference type="RefSeq" id="WP_248845827.1">
    <property type="nucleotide sequence ID" value="NZ_LWMU01000033.1"/>
</dbReference>
<proteinExistence type="predicted"/>
<organism evidence="2 3">
    <name type="scientific">Methanobrevibacter oralis</name>
    <dbReference type="NCBI Taxonomy" id="66851"/>
    <lineage>
        <taxon>Archaea</taxon>
        <taxon>Methanobacteriati</taxon>
        <taxon>Methanobacteriota</taxon>
        <taxon>Methanomada group</taxon>
        <taxon>Methanobacteria</taxon>
        <taxon>Methanobacteriales</taxon>
        <taxon>Methanobacteriaceae</taxon>
        <taxon>Methanobrevibacter</taxon>
    </lineage>
</organism>
<feature type="region of interest" description="Disordered" evidence="1">
    <location>
        <begin position="37"/>
        <end position="58"/>
    </location>
</feature>